<name>D0KXF7_HALNC</name>
<dbReference type="GO" id="GO:0004594">
    <property type="term" value="F:pantothenate kinase activity"/>
    <property type="evidence" value="ECO:0007669"/>
    <property type="project" value="UniProtKB-UniRule"/>
</dbReference>
<comment type="subcellular location">
    <subcellularLocation>
        <location evidence="3 16">Cytoplasm</location>
    </subcellularLocation>
</comment>
<dbReference type="HOGENOM" id="CLU_066627_0_0_6"/>
<evidence type="ECO:0000256" key="9">
    <source>
        <dbReference type="ARBA" id="ARBA00022741"/>
    </source>
</evidence>
<dbReference type="PANTHER" id="PTHR34265">
    <property type="entry name" value="TYPE III PANTOTHENATE KINASE"/>
    <property type="match status" value="1"/>
</dbReference>
<evidence type="ECO:0000256" key="2">
    <source>
        <dbReference type="ARBA" id="ARBA00001958"/>
    </source>
</evidence>
<dbReference type="InterPro" id="IPR043129">
    <property type="entry name" value="ATPase_NBD"/>
</dbReference>
<keyword evidence="11 16" id="KW-0067">ATP-binding</keyword>
<evidence type="ECO:0000256" key="16">
    <source>
        <dbReference type="HAMAP-Rule" id="MF_01274"/>
    </source>
</evidence>
<evidence type="ECO:0000256" key="10">
    <source>
        <dbReference type="ARBA" id="ARBA00022777"/>
    </source>
</evidence>
<dbReference type="GO" id="GO:0005737">
    <property type="term" value="C:cytoplasm"/>
    <property type="evidence" value="ECO:0007669"/>
    <property type="project" value="UniProtKB-SubCell"/>
</dbReference>
<dbReference type="SUPFAM" id="SSF53067">
    <property type="entry name" value="Actin-like ATPase domain"/>
    <property type="match status" value="2"/>
</dbReference>
<keyword evidence="9 16" id="KW-0547">Nucleotide-binding</keyword>
<comment type="similarity">
    <text evidence="14 16">Belongs to the type III pantothenate kinase family.</text>
</comment>
<keyword evidence="8 16" id="KW-0808">Transferase</keyword>
<sequence length="255" mass="27351">MKCYIDAGNTRIKWQIGPKGKAKALAWSEKSQWLEQMSSSSGKKQTISKFVVATVSSESLRQWLAETLAENFANVPVQWLKSRARCCGVKLAYPEVSQFGVDRFCALVATRQRCPDQAVLVINAGTAITVDYIAPTGQHEGGIIMPSLAAMKAGLNALAPNLSDRREPHESGVGAQTAWLATNTADALQLGRQWMLVSALSQTINAMRAHAAPCSLAVVVGGGDAIAVQAMIDPAAHVVENLVLEGVKILARQRE</sequence>
<comment type="cofactor">
    <cofactor evidence="16">
        <name>NH4(+)</name>
        <dbReference type="ChEBI" id="CHEBI:28938"/>
    </cofactor>
    <cofactor evidence="16">
        <name>K(+)</name>
        <dbReference type="ChEBI" id="CHEBI:29103"/>
    </cofactor>
    <text evidence="16">A monovalent cation. Ammonium or potassium.</text>
</comment>
<evidence type="ECO:0000256" key="14">
    <source>
        <dbReference type="ARBA" id="ARBA00038036"/>
    </source>
</evidence>
<feature type="binding site" evidence="16">
    <location>
        <position position="93"/>
    </location>
    <ligand>
        <name>substrate</name>
    </ligand>
</feature>
<dbReference type="RefSeq" id="WP_012823207.1">
    <property type="nucleotide sequence ID" value="NC_013422.1"/>
</dbReference>
<keyword evidence="13 16" id="KW-0173">Coenzyme A biosynthesis</keyword>
<dbReference type="UniPathway" id="UPA00241">
    <property type="reaction ID" value="UER00352"/>
</dbReference>
<dbReference type="GO" id="GO:0005524">
    <property type="term" value="F:ATP binding"/>
    <property type="evidence" value="ECO:0007669"/>
    <property type="project" value="UniProtKB-UniRule"/>
</dbReference>
<feature type="binding site" evidence="16">
    <location>
        <begin position="100"/>
        <end position="103"/>
    </location>
    <ligand>
        <name>substrate</name>
    </ligand>
</feature>
<reference evidence="17 18" key="1">
    <citation type="submission" date="2009-10" db="EMBL/GenBank/DDBJ databases">
        <title>Complete sequence of Halothiobacillus neapolitanus c2.</title>
        <authorList>
            <consortium name="US DOE Joint Genome Institute"/>
            <person name="Lucas S."/>
            <person name="Copeland A."/>
            <person name="Lapidus A."/>
            <person name="Glavina del Rio T."/>
            <person name="Tice H."/>
            <person name="Bruce D."/>
            <person name="Goodwin L."/>
            <person name="Pitluck S."/>
            <person name="Davenport K."/>
            <person name="Brettin T."/>
            <person name="Detter J.C."/>
            <person name="Han C."/>
            <person name="Tapia R."/>
            <person name="Larimer F."/>
            <person name="Land M."/>
            <person name="Hauser L."/>
            <person name="Kyrpides N."/>
            <person name="Mikhailova N."/>
            <person name="Kerfeld C."/>
            <person name="Cannon G."/>
            <person name="Heinhort S."/>
        </authorList>
    </citation>
    <scope>NUCLEOTIDE SEQUENCE [LARGE SCALE GENOMIC DNA]</scope>
    <source>
        <strain evidence="18">ATCC 23641 / c2</strain>
    </source>
</reference>
<protein>
    <recommendedName>
        <fullName evidence="15 16">Type III pantothenate kinase</fullName>
        <ecNumber evidence="6 16">2.7.1.33</ecNumber>
    </recommendedName>
    <alternativeName>
        <fullName evidence="16">PanK-III</fullName>
    </alternativeName>
    <alternativeName>
        <fullName evidence="16">Pantothenic acid kinase</fullName>
    </alternativeName>
</protein>
<dbReference type="AlphaFoldDB" id="D0KXF7"/>
<dbReference type="Gene3D" id="3.30.420.40">
    <property type="match status" value="2"/>
</dbReference>
<evidence type="ECO:0000256" key="4">
    <source>
        <dbReference type="ARBA" id="ARBA00005225"/>
    </source>
</evidence>
<dbReference type="OrthoDB" id="9781305at2"/>
<evidence type="ECO:0000256" key="13">
    <source>
        <dbReference type="ARBA" id="ARBA00022993"/>
    </source>
</evidence>
<comment type="subunit">
    <text evidence="5 16">Homodimer.</text>
</comment>
<evidence type="ECO:0000313" key="18">
    <source>
        <dbReference type="Proteomes" id="UP000009102"/>
    </source>
</evidence>
<dbReference type="GO" id="GO:0015937">
    <property type="term" value="P:coenzyme A biosynthetic process"/>
    <property type="evidence" value="ECO:0007669"/>
    <property type="project" value="UniProtKB-UniRule"/>
</dbReference>
<evidence type="ECO:0000256" key="8">
    <source>
        <dbReference type="ARBA" id="ARBA00022679"/>
    </source>
</evidence>
<feature type="binding site" evidence="16">
    <location>
        <begin position="6"/>
        <end position="13"/>
    </location>
    <ligand>
        <name>ATP</name>
        <dbReference type="ChEBI" id="CHEBI:30616"/>
    </ligand>
</feature>
<evidence type="ECO:0000256" key="1">
    <source>
        <dbReference type="ARBA" id="ARBA00001206"/>
    </source>
</evidence>
<dbReference type="Proteomes" id="UP000009102">
    <property type="component" value="Chromosome"/>
</dbReference>
<evidence type="ECO:0000256" key="5">
    <source>
        <dbReference type="ARBA" id="ARBA00011738"/>
    </source>
</evidence>
<dbReference type="Pfam" id="PF03309">
    <property type="entry name" value="Pan_kinase"/>
    <property type="match status" value="1"/>
</dbReference>
<comment type="pathway">
    <text evidence="4 16">Cofactor biosynthesis; coenzyme A biosynthesis; CoA from (R)-pantothenate: step 1/5.</text>
</comment>
<comment type="function">
    <text evidence="16">Catalyzes the phosphorylation of pantothenate (Pan), the first step in CoA biosynthesis.</text>
</comment>
<feature type="binding site" evidence="16">
    <location>
        <position position="184"/>
    </location>
    <ligand>
        <name>substrate</name>
    </ligand>
</feature>
<evidence type="ECO:0000256" key="6">
    <source>
        <dbReference type="ARBA" id="ARBA00012102"/>
    </source>
</evidence>
<evidence type="ECO:0000256" key="3">
    <source>
        <dbReference type="ARBA" id="ARBA00004496"/>
    </source>
</evidence>
<evidence type="ECO:0000313" key="17">
    <source>
        <dbReference type="EMBL" id="ACX95171.1"/>
    </source>
</evidence>
<evidence type="ECO:0000256" key="7">
    <source>
        <dbReference type="ARBA" id="ARBA00022490"/>
    </source>
</evidence>
<dbReference type="InterPro" id="IPR004619">
    <property type="entry name" value="Type_III_PanK"/>
</dbReference>
<dbReference type="PANTHER" id="PTHR34265:SF1">
    <property type="entry name" value="TYPE III PANTOTHENATE KINASE"/>
    <property type="match status" value="1"/>
</dbReference>
<accession>D0KXF7</accession>
<feature type="binding site" evidence="16">
    <location>
        <position position="126"/>
    </location>
    <ligand>
        <name>ATP</name>
        <dbReference type="ChEBI" id="CHEBI:30616"/>
    </ligand>
</feature>
<dbReference type="CDD" id="cd24015">
    <property type="entry name" value="ASKHA_NBD_PanK-III"/>
    <property type="match status" value="1"/>
</dbReference>
<dbReference type="KEGG" id="hna:Hneap_0308"/>
<keyword evidence="18" id="KW-1185">Reference proteome</keyword>
<dbReference type="EMBL" id="CP001801">
    <property type="protein sequence ID" value="ACX95171.1"/>
    <property type="molecule type" value="Genomic_DNA"/>
</dbReference>
<dbReference type="EC" id="2.7.1.33" evidence="6 16"/>
<proteinExistence type="inferred from homology"/>
<comment type="catalytic activity">
    <reaction evidence="1 16">
        <text>(R)-pantothenate + ATP = (R)-4'-phosphopantothenate + ADP + H(+)</text>
        <dbReference type="Rhea" id="RHEA:16373"/>
        <dbReference type="ChEBI" id="CHEBI:10986"/>
        <dbReference type="ChEBI" id="CHEBI:15378"/>
        <dbReference type="ChEBI" id="CHEBI:29032"/>
        <dbReference type="ChEBI" id="CHEBI:30616"/>
        <dbReference type="ChEBI" id="CHEBI:456216"/>
        <dbReference type="EC" id="2.7.1.33"/>
    </reaction>
</comment>
<comment type="cofactor">
    <cofactor evidence="2">
        <name>K(+)</name>
        <dbReference type="ChEBI" id="CHEBI:29103"/>
    </cofactor>
</comment>
<dbReference type="eggNOG" id="COG1521">
    <property type="taxonomic scope" value="Bacteria"/>
</dbReference>
<comment type="caution">
    <text evidence="16">Lacks conserved residue(s) required for the propagation of feature annotation.</text>
</comment>
<keyword evidence="12 16" id="KW-0630">Potassium</keyword>
<organism evidence="17 18">
    <name type="scientific">Halothiobacillus neapolitanus (strain ATCC 23641 / DSM 15147 / CIP 104769 / NCIMB 8539 / c2)</name>
    <name type="common">Thiobacillus neapolitanus</name>
    <dbReference type="NCBI Taxonomy" id="555778"/>
    <lineage>
        <taxon>Bacteria</taxon>
        <taxon>Pseudomonadati</taxon>
        <taxon>Pseudomonadota</taxon>
        <taxon>Gammaproteobacteria</taxon>
        <taxon>Chromatiales</taxon>
        <taxon>Halothiobacillaceae</taxon>
        <taxon>Halothiobacillus</taxon>
    </lineage>
</organism>
<keyword evidence="7 16" id="KW-0963">Cytoplasm</keyword>
<dbReference type="HAMAP" id="MF_01274">
    <property type="entry name" value="Pantothen_kinase_3"/>
    <property type="match status" value="1"/>
</dbReference>
<keyword evidence="10 16" id="KW-0418">Kinase</keyword>
<dbReference type="NCBIfam" id="TIGR00671">
    <property type="entry name" value="baf"/>
    <property type="match status" value="1"/>
</dbReference>
<evidence type="ECO:0000256" key="11">
    <source>
        <dbReference type="ARBA" id="ARBA00022840"/>
    </source>
</evidence>
<dbReference type="STRING" id="555778.Hneap_0308"/>
<gene>
    <name evidence="16" type="primary">coaX</name>
    <name evidence="17" type="ordered locus">Hneap_0308</name>
</gene>
<evidence type="ECO:0000256" key="15">
    <source>
        <dbReference type="ARBA" id="ARBA00040883"/>
    </source>
</evidence>
<evidence type="ECO:0000256" key="12">
    <source>
        <dbReference type="ARBA" id="ARBA00022958"/>
    </source>
</evidence>
<feature type="active site" description="Proton acceptor" evidence="16">
    <location>
        <position position="102"/>
    </location>
</feature>